<comment type="caution">
    <text evidence="3">The sequence shown here is derived from an EMBL/GenBank/DDBJ whole genome shotgun (WGS) entry which is preliminary data.</text>
</comment>
<accession>A0A844BVI0</accession>
<feature type="domain" description="Tyr recombinase" evidence="2">
    <location>
        <begin position="1"/>
        <end position="69"/>
    </location>
</feature>
<protein>
    <submittedName>
        <fullName evidence="3">Tyrosine-type recombinase/integrase</fullName>
    </submittedName>
</protein>
<organism evidence="3 4">
    <name type="scientific">Fundicoccus ignavus</name>
    <dbReference type="NCBI Taxonomy" id="2664442"/>
    <lineage>
        <taxon>Bacteria</taxon>
        <taxon>Bacillati</taxon>
        <taxon>Bacillota</taxon>
        <taxon>Bacilli</taxon>
        <taxon>Lactobacillales</taxon>
        <taxon>Aerococcaceae</taxon>
        <taxon>Fundicoccus</taxon>
    </lineage>
</organism>
<dbReference type="GO" id="GO:0003677">
    <property type="term" value="F:DNA binding"/>
    <property type="evidence" value="ECO:0007669"/>
    <property type="project" value="InterPro"/>
</dbReference>
<dbReference type="InterPro" id="IPR013762">
    <property type="entry name" value="Integrase-like_cat_sf"/>
</dbReference>
<gene>
    <name evidence="3" type="ORF">GF867_00725</name>
</gene>
<dbReference type="EMBL" id="WJQT01000001">
    <property type="protein sequence ID" value="MRJ46099.1"/>
    <property type="molecule type" value="Genomic_DNA"/>
</dbReference>
<reference evidence="3 4" key="1">
    <citation type="submission" date="2019-11" db="EMBL/GenBank/DDBJ databases">
        <title>Characterisation of Fundicoccus ignavus gen. nov. sp. nov., a novel genus of the family Aerococcaceae from bulk tank milk.</title>
        <authorList>
            <person name="Siebert A."/>
            <person name="Huptas C."/>
            <person name="Wenning M."/>
            <person name="Scherer S."/>
            <person name="Doll E.V."/>
        </authorList>
    </citation>
    <scope>NUCLEOTIDE SEQUENCE [LARGE SCALE GENOMIC DNA]</scope>
    <source>
        <strain evidence="3 4">DSM 109652</strain>
    </source>
</reference>
<dbReference type="GO" id="GO:0006310">
    <property type="term" value="P:DNA recombination"/>
    <property type="evidence" value="ECO:0007669"/>
    <property type="project" value="UniProtKB-KW"/>
</dbReference>
<proteinExistence type="predicted"/>
<keyword evidence="1" id="KW-0233">DNA recombination</keyword>
<dbReference type="GO" id="GO:0015074">
    <property type="term" value="P:DNA integration"/>
    <property type="evidence" value="ECO:0007669"/>
    <property type="project" value="InterPro"/>
</dbReference>
<sequence>MSKLITTISSKIDVPKIRVHDLRHSHATFLIRNKVNIRVVQSRMRHKDIQTTLNTYAHVWDTADKEVTDMINEMCPKRAQS</sequence>
<evidence type="ECO:0000313" key="3">
    <source>
        <dbReference type="EMBL" id="MRJ46099.1"/>
    </source>
</evidence>
<dbReference type="RefSeq" id="WP_366927720.1">
    <property type="nucleotide sequence ID" value="NZ_WJQT01000001.1"/>
</dbReference>
<name>A0A844BVI0_9LACT</name>
<dbReference type="Proteomes" id="UP000440066">
    <property type="component" value="Unassembled WGS sequence"/>
</dbReference>
<dbReference type="PROSITE" id="PS51898">
    <property type="entry name" value="TYR_RECOMBINASE"/>
    <property type="match status" value="1"/>
</dbReference>
<dbReference type="AlphaFoldDB" id="A0A844BVI0"/>
<evidence type="ECO:0000256" key="1">
    <source>
        <dbReference type="ARBA" id="ARBA00023172"/>
    </source>
</evidence>
<dbReference type="SUPFAM" id="SSF56349">
    <property type="entry name" value="DNA breaking-rejoining enzymes"/>
    <property type="match status" value="1"/>
</dbReference>
<evidence type="ECO:0000313" key="4">
    <source>
        <dbReference type="Proteomes" id="UP000440066"/>
    </source>
</evidence>
<dbReference type="Gene3D" id="1.10.443.10">
    <property type="entry name" value="Intergrase catalytic core"/>
    <property type="match status" value="1"/>
</dbReference>
<dbReference type="Pfam" id="PF00589">
    <property type="entry name" value="Phage_integrase"/>
    <property type="match status" value="1"/>
</dbReference>
<evidence type="ECO:0000259" key="2">
    <source>
        <dbReference type="PROSITE" id="PS51898"/>
    </source>
</evidence>
<dbReference type="InterPro" id="IPR002104">
    <property type="entry name" value="Integrase_catalytic"/>
</dbReference>
<dbReference type="InterPro" id="IPR011010">
    <property type="entry name" value="DNA_brk_join_enz"/>
</dbReference>